<protein>
    <recommendedName>
        <fullName evidence="3">FAD-binding PCMH-type domain-containing protein</fullName>
    </recommendedName>
</protein>
<gene>
    <name evidence="4" type="ORF">Daesc_008925</name>
</gene>
<dbReference type="PANTHER" id="PTHR11748:SF114">
    <property type="entry name" value="ARYL-ALCOHOL OXIDASE VANILLYL-ALCOHOL OXIDASE (AFU_ORTHOLOGUE AFUA_3G09500)-RELATED"/>
    <property type="match status" value="1"/>
</dbReference>
<feature type="domain" description="FAD-binding PCMH-type" evidence="3">
    <location>
        <begin position="48"/>
        <end position="231"/>
    </location>
</feature>
<dbReference type="GO" id="GO:0008720">
    <property type="term" value="F:D-lactate dehydrogenase (NAD+) activity"/>
    <property type="evidence" value="ECO:0007669"/>
    <property type="project" value="TreeGrafter"/>
</dbReference>
<dbReference type="Proteomes" id="UP001369815">
    <property type="component" value="Unassembled WGS sequence"/>
</dbReference>
<dbReference type="Gene3D" id="3.30.43.10">
    <property type="entry name" value="Uridine Diphospho-n-acetylenolpyruvylglucosamine Reductase, domain 2"/>
    <property type="match status" value="1"/>
</dbReference>
<keyword evidence="2" id="KW-0274">FAD</keyword>
<keyword evidence="5" id="KW-1185">Reference proteome</keyword>
<dbReference type="Pfam" id="PF01565">
    <property type="entry name" value="FAD_binding_4"/>
    <property type="match status" value="1"/>
</dbReference>
<sequence length="558" mass="62534">MLPKYSDTLYQTAHDEAFSKPLVAKIETVLPPDVSQEDFTLALEKITAALGEDAVFTGDDLKDYVDPYEIPEAGHERSVPGAAAWYGGPAPRVPGSIALDLHRMNKIIEVNEKFSYAVVEPGVTFGDLYEYCEKNKLKAWPSTASLGWGSVIGNALDRGLGFIPTGVHYENIAGMEVVLADGDIVRTGQFAMSNSPSAHITKLTFGPSIDGLFLQSNLGIVTKMGINLTPQPQAYMACSFDVPEFEHIETIVDVFGELRRNGTLPYMVYVFYIAEWATIFGKHSDWWNGEGPIPDWRLKEMQKDLDAGIWTVKFGLYGPTNVIKAQFDEVERVVAKKAPDGRLRQTLFTGENGSLLEAAAVSPLYGGVRVGVPSMWNIPMVNYYNRRDDSVGAHGAYSPIIPLDGKTVLEWAKTAKGICAEQGFDFLCDFFMHDRYAIFVTMLCFDKTSPEQRIGVDKVFRNLFKEGSKRGFAKYRAHINHMDLNAELFDFNNHAYRRFVEKLKPLKNYIPAPTVRYWYLGQIVIKHTNKSLNVLETTHYVRPTGTSASIIYRLDWLV</sequence>
<comment type="caution">
    <text evidence="4">The sequence shown here is derived from an EMBL/GenBank/DDBJ whole genome shotgun (WGS) entry which is preliminary data.</text>
</comment>
<dbReference type="InterPro" id="IPR016171">
    <property type="entry name" value="Vanillyl_alc_oxidase_C-sub2"/>
</dbReference>
<evidence type="ECO:0000313" key="5">
    <source>
        <dbReference type="Proteomes" id="UP001369815"/>
    </source>
</evidence>
<dbReference type="InterPro" id="IPR036318">
    <property type="entry name" value="FAD-bd_PCMH-like_sf"/>
</dbReference>
<reference evidence="4 5" key="1">
    <citation type="journal article" date="2024" name="Front Chem Biol">
        <title>Unveiling the potential of Daldinia eschscholtzii MFLUCC 19-0629 through bioactivity and bioinformatics studies for enhanced sustainable agriculture production.</title>
        <authorList>
            <person name="Brooks S."/>
            <person name="Weaver J.A."/>
            <person name="Klomchit A."/>
            <person name="Alharthi S.A."/>
            <person name="Onlamun T."/>
            <person name="Nurani R."/>
            <person name="Vong T.K."/>
            <person name="Alberti F."/>
            <person name="Greco C."/>
        </authorList>
    </citation>
    <scope>NUCLEOTIDE SEQUENCE [LARGE SCALE GENOMIC DNA]</scope>
    <source>
        <strain evidence="4">MFLUCC 19-0629</strain>
    </source>
</reference>
<dbReference type="InterPro" id="IPR006094">
    <property type="entry name" value="Oxid_FAD_bind_N"/>
</dbReference>
<dbReference type="InterPro" id="IPR016166">
    <property type="entry name" value="FAD-bd_PCMH"/>
</dbReference>
<name>A0AAX6M8S4_9PEZI</name>
<dbReference type="GO" id="GO:0005739">
    <property type="term" value="C:mitochondrion"/>
    <property type="evidence" value="ECO:0007669"/>
    <property type="project" value="TreeGrafter"/>
</dbReference>
<dbReference type="PANTHER" id="PTHR11748">
    <property type="entry name" value="D-LACTATE DEHYDROGENASE"/>
    <property type="match status" value="1"/>
</dbReference>
<evidence type="ECO:0000313" key="4">
    <source>
        <dbReference type="EMBL" id="KAK6948854.1"/>
    </source>
</evidence>
<dbReference type="GO" id="GO:1903457">
    <property type="term" value="P:lactate catabolic process"/>
    <property type="evidence" value="ECO:0007669"/>
    <property type="project" value="TreeGrafter"/>
</dbReference>
<accession>A0AAX6M8S4</accession>
<keyword evidence="1" id="KW-0285">Flavoprotein</keyword>
<dbReference type="InterPro" id="IPR016170">
    <property type="entry name" value="Cytok_DH_C_sf"/>
</dbReference>
<dbReference type="GO" id="GO:0004458">
    <property type="term" value="F:D-lactate dehydrogenase (cytochrome) activity"/>
    <property type="evidence" value="ECO:0007669"/>
    <property type="project" value="TreeGrafter"/>
</dbReference>
<dbReference type="Gene3D" id="3.30.465.10">
    <property type="match status" value="1"/>
</dbReference>
<dbReference type="InterPro" id="IPR016169">
    <property type="entry name" value="FAD-bd_PCMH_sub2"/>
</dbReference>
<dbReference type="InterPro" id="IPR016167">
    <property type="entry name" value="FAD-bd_PCMH_sub1"/>
</dbReference>
<dbReference type="InterPro" id="IPR016164">
    <property type="entry name" value="FAD-linked_Oxase-like_C"/>
</dbReference>
<proteinExistence type="predicted"/>
<evidence type="ECO:0000256" key="1">
    <source>
        <dbReference type="ARBA" id="ARBA00022630"/>
    </source>
</evidence>
<dbReference type="SUPFAM" id="SSF55103">
    <property type="entry name" value="FAD-linked oxidases, C-terminal domain"/>
    <property type="match status" value="1"/>
</dbReference>
<dbReference type="EMBL" id="JBANMG010000009">
    <property type="protein sequence ID" value="KAK6948854.1"/>
    <property type="molecule type" value="Genomic_DNA"/>
</dbReference>
<dbReference type="GO" id="GO:0071949">
    <property type="term" value="F:FAD binding"/>
    <property type="evidence" value="ECO:0007669"/>
    <property type="project" value="InterPro"/>
</dbReference>
<evidence type="ECO:0000256" key="2">
    <source>
        <dbReference type="ARBA" id="ARBA00022827"/>
    </source>
</evidence>
<dbReference type="AlphaFoldDB" id="A0AAX6M8S4"/>
<organism evidence="4 5">
    <name type="scientific">Daldinia eschscholtzii</name>
    <dbReference type="NCBI Taxonomy" id="292717"/>
    <lineage>
        <taxon>Eukaryota</taxon>
        <taxon>Fungi</taxon>
        <taxon>Dikarya</taxon>
        <taxon>Ascomycota</taxon>
        <taxon>Pezizomycotina</taxon>
        <taxon>Sordariomycetes</taxon>
        <taxon>Xylariomycetidae</taxon>
        <taxon>Xylariales</taxon>
        <taxon>Hypoxylaceae</taxon>
        <taxon>Daldinia</taxon>
    </lineage>
</organism>
<dbReference type="Gene3D" id="1.10.45.10">
    <property type="entry name" value="Vanillyl-alcohol Oxidase, Chain A, domain 4"/>
    <property type="match status" value="1"/>
</dbReference>
<dbReference type="SUPFAM" id="SSF56176">
    <property type="entry name" value="FAD-binding/transporter-associated domain-like"/>
    <property type="match status" value="1"/>
</dbReference>
<dbReference type="Gene3D" id="3.40.462.10">
    <property type="entry name" value="FAD-linked oxidases, C-terminal domain"/>
    <property type="match status" value="1"/>
</dbReference>
<dbReference type="PROSITE" id="PS51387">
    <property type="entry name" value="FAD_PCMH"/>
    <property type="match status" value="1"/>
</dbReference>
<evidence type="ECO:0000259" key="3">
    <source>
        <dbReference type="PROSITE" id="PS51387"/>
    </source>
</evidence>